<dbReference type="RefSeq" id="XP_036693931.1">
    <property type="nucleotide sequence ID" value="XM_036838036.1"/>
</dbReference>
<dbReference type="Proteomes" id="UP000694857">
    <property type="component" value="Chromosome 20"/>
</dbReference>
<sequence length="293" mass="30721">MRRDAQAATARGVGCGHLGESWASGGGGEGPRDPSSLEVEREEQEAATKGERPRHRNAGGTCACVGGDFGVAQRRQGNPDPLQLAMASGTGGSWGRPPAQTVAPTPWVTILQPLLWAIPPPSPQPSRVKEDLLELMMLQNAQTHQLLLSGQVAAALNQGLAWSGPQVYLEGQQEAAYEEEEETEAQEEGPLVFHHHYLPCLMPALGPLLPWPAPLLSPPLPQPHLQPLARVQHHPATSGKRGARAVPPPPPPSAAGTVGVDVPPASGRDQVGGQWGPGLAVDQRPGRPCALGG</sequence>
<evidence type="ECO:0000313" key="4">
    <source>
        <dbReference type="RefSeq" id="XP_036693931.1"/>
    </source>
</evidence>
<keyword evidence="3" id="KW-1185">Reference proteome</keyword>
<accession>A0A8B8W9X8</accession>
<feature type="domain" description="DUF4587" evidence="2">
    <location>
        <begin position="124"/>
        <end position="197"/>
    </location>
</feature>
<proteinExistence type="predicted"/>
<dbReference type="InterPro" id="IPR027904">
    <property type="entry name" value="DUF4587"/>
</dbReference>
<dbReference type="CTD" id="92340"/>
<dbReference type="OrthoDB" id="9685629at2759"/>
<dbReference type="GeneID" id="118887290"/>
<dbReference type="Pfam" id="PF15248">
    <property type="entry name" value="DUF4587"/>
    <property type="match status" value="1"/>
</dbReference>
<dbReference type="AlphaFoldDB" id="A0A8B8W9X8"/>
<protein>
    <submittedName>
        <fullName evidence="4">Proline-rich protein 29 isoform X1</fullName>
    </submittedName>
</protein>
<dbReference type="PANTHER" id="PTHR28604">
    <property type="match status" value="1"/>
</dbReference>
<feature type="region of interest" description="Disordered" evidence="1">
    <location>
        <begin position="224"/>
        <end position="293"/>
    </location>
</feature>
<dbReference type="KEGG" id="bmus:118887290"/>
<feature type="region of interest" description="Disordered" evidence="1">
    <location>
        <begin position="1"/>
        <end position="59"/>
    </location>
</feature>
<evidence type="ECO:0000313" key="3">
    <source>
        <dbReference type="Proteomes" id="UP000694857"/>
    </source>
</evidence>
<evidence type="ECO:0000259" key="2">
    <source>
        <dbReference type="Pfam" id="PF15248"/>
    </source>
</evidence>
<gene>
    <name evidence="4" type="primary">PRR29</name>
</gene>
<reference evidence="4" key="1">
    <citation type="submission" date="2025-08" db="UniProtKB">
        <authorList>
            <consortium name="RefSeq"/>
        </authorList>
    </citation>
    <scope>IDENTIFICATION</scope>
    <source>
        <tissue evidence="4">Epidermis and Blubber</tissue>
    </source>
</reference>
<name>A0A8B8W9X8_BALMU</name>
<dbReference type="PANTHER" id="PTHR28604:SF1">
    <property type="entry name" value="PROLINE-RICH PROTEIN 29"/>
    <property type="match status" value="1"/>
</dbReference>
<organism evidence="3 4">
    <name type="scientific">Balaenoptera musculus</name>
    <name type="common">Blue whale</name>
    <dbReference type="NCBI Taxonomy" id="9771"/>
    <lineage>
        <taxon>Eukaryota</taxon>
        <taxon>Metazoa</taxon>
        <taxon>Chordata</taxon>
        <taxon>Craniata</taxon>
        <taxon>Vertebrata</taxon>
        <taxon>Euteleostomi</taxon>
        <taxon>Mammalia</taxon>
        <taxon>Eutheria</taxon>
        <taxon>Laurasiatheria</taxon>
        <taxon>Artiodactyla</taxon>
        <taxon>Whippomorpha</taxon>
        <taxon>Cetacea</taxon>
        <taxon>Mysticeti</taxon>
        <taxon>Balaenopteridae</taxon>
        <taxon>Balaenoptera</taxon>
    </lineage>
</organism>
<dbReference type="InterPro" id="IPR038915">
    <property type="entry name" value="PRR29-like"/>
</dbReference>
<evidence type="ECO:0000256" key="1">
    <source>
        <dbReference type="SAM" id="MobiDB-lite"/>
    </source>
</evidence>